<dbReference type="Proteomes" id="UP000054078">
    <property type="component" value="Unassembled WGS sequence"/>
</dbReference>
<keyword evidence="3" id="KW-1185">Reference proteome</keyword>
<reference evidence="2 3" key="1">
    <citation type="submission" date="2015-12" db="EMBL/GenBank/DDBJ databases">
        <title>Draft Genome Sequence of Olsenella scatoligenes SK9K4T; a Producer of 3-Methylindole- (skatole) and 4-Methylphenol- (p-cresol) Isolated from Pig Feces.</title>
        <authorList>
            <person name="Li X."/>
            <person name="Borg B."/>
            <person name="Canibe N."/>
        </authorList>
    </citation>
    <scope>NUCLEOTIDE SEQUENCE [LARGE SCALE GENOMIC DNA]</scope>
    <source>
        <strain evidence="2 3">SK9K4</strain>
    </source>
</reference>
<dbReference type="SUPFAM" id="SSF89447">
    <property type="entry name" value="AbrB/MazE/MraZ-like"/>
    <property type="match status" value="1"/>
</dbReference>
<organism evidence="2 3">
    <name type="scientific">Tractidigestivibacter scatoligenes</name>
    <name type="common">Olsenella scatoligenes</name>
    <dbReference type="NCBI Taxonomy" id="1299998"/>
    <lineage>
        <taxon>Bacteria</taxon>
        <taxon>Bacillati</taxon>
        <taxon>Actinomycetota</taxon>
        <taxon>Coriobacteriia</taxon>
        <taxon>Coriobacteriales</taxon>
        <taxon>Atopobiaceae</taxon>
        <taxon>Tractidigestivibacter</taxon>
    </lineage>
</organism>
<accession>A0A100YWV4</accession>
<dbReference type="EMBL" id="LOJF01000001">
    <property type="protein sequence ID" value="KUH59180.1"/>
    <property type="molecule type" value="Genomic_DNA"/>
</dbReference>
<evidence type="ECO:0000256" key="1">
    <source>
        <dbReference type="SAM" id="MobiDB-lite"/>
    </source>
</evidence>
<dbReference type="OrthoDB" id="9795766at2"/>
<dbReference type="STRING" id="1299998.AUL39_02280"/>
<comment type="caution">
    <text evidence="2">The sequence shown here is derived from an EMBL/GenBank/DDBJ whole genome shotgun (WGS) entry which is preliminary data.</text>
</comment>
<sequence length="99" mass="10736">MPVVEECEAKLCSWGASKAVRIPKAVCDSLRLAVGSNLSISCGTDENGPFIMMRPAEESHRCYCDAPYVSIDSLFRGHEDASQPTEVDWGEDVGGEVVE</sequence>
<dbReference type="InterPro" id="IPR037914">
    <property type="entry name" value="SpoVT-AbrB_sf"/>
</dbReference>
<gene>
    <name evidence="2" type="ORF">AUL39_02280</name>
</gene>
<evidence type="ECO:0008006" key="4">
    <source>
        <dbReference type="Google" id="ProtNLM"/>
    </source>
</evidence>
<evidence type="ECO:0000313" key="2">
    <source>
        <dbReference type="EMBL" id="KUH59180.1"/>
    </source>
</evidence>
<feature type="compositionally biased region" description="Acidic residues" evidence="1">
    <location>
        <begin position="88"/>
        <end position="99"/>
    </location>
</feature>
<dbReference type="RefSeq" id="WP_059053179.1">
    <property type="nucleotide sequence ID" value="NZ_JAZHSO010000023.1"/>
</dbReference>
<dbReference type="AlphaFoldDB" id="A0A100YWV4"/>
<proteinExistence type="predicted"/>
<feature type="region of interest" description="Disordered" evidence="1">
    <location>
        <begin position="79"/>
        <end position="99"/>
    </location>
</feature>
<evidence type="ECO:0000313" key="3">
    <source>
        <dbReference type="Proteomes" id="UP000054078"/>
    </source>
</evidence>
<name>A0A100YWV4_TRASO</name>
<protein>
    <recommendedName>
        <fullName evidence="4">SpoVT-AbrB domain-containing protein</fullName>
    </recommendedName>
</protein>
<dbReference type="Gene3D" id="2.10.260.10">
    <property type="match status" value="1"/>
</dbReference>